<organism evidence="2 3">
    <name type="scientific">Clostridium yunnanense</name>
    <dbReference type="NCBI Taxonomy" id="2800325"/>
    <lineage>
        <taxon>Bacteria</taxon>
        <taxon>Bacillati</taxon>
        <taxon>Bacillota</taxon>
        <taxon>Clostridia</taxon>
        <taxon>Eubacteriales</taxon>
        <taxon>Clostridiaceae</taxon>
        <taxon>Clostridium</taxon>
    </lineage>
</organism>
<keyword evidence="3" id="KW-1185">Reference proteome</keyword>
<keyword evidence="1" id="KW-0812">Transmembrane</keyword>
<name>A0ABS1ES28_9CLOT</name>
<evidence type="ECO:0000313" key="3">
    <source>
        <dbReference type="Proteomes" id="UP000596739"/>
    </source>
</evidence>
<gene>
    <name evidence="2" type="ORF">JHL18_16405</name>
</gene>
<reference evidence="3" key="1">
    <citation type="submission" date="2021-01" db="EMBL/GenBank/DDBJ databases">
        <title>Genome public.</title>
        <authorList>
            <person name="Liu C."/>
            <person name="Sun Q."/>
        </authorList>
    </citation>
    <scope>NUCLEOTIDE SEQUENCE [LARGE SCALE GENOMIC DNA]</scope>
    <source>
        <strain evidence="3">YIM B02505</strain>
    </source>
</reference>
<dbReference type="Proteomes" id="UP000596739">
    <property type="component" value="Unassembled WGS sequence"/>
</dbReference>
<keyword evidence="1" id="KW-0472">Membrane</keyword>
<keyword evidence="1" id="KW-1133">Transmembrane helix</keyword>
<dbReference type="EMBL" id="JAENHN010000046">
    <property type="protein sequence ID" value="MBK1812206.1"/>
    <property type="molecule type" value="Genomic_DNA"/>
</dbReference>
<proteinExistence type="predicted"/>
<evidence type="ECO:0000313" key="2">
    <source>
        <dbReference type="EMBL" id="MBK1812206.1"/>
    </source>
</evidence>
<dbReference type="RefSeq" id="WP_200271183.1">
    <property type="nucleotide sequence ID" value="NZ_JAENHN010000046.1"/>
</dbReference>
<sequence>MKDIAKKGKVSKIISGFSVIVSLIAIIISLLNMRFCITNGKDIKSAVLSLLSGITIFLACAAQFIIIRNKYKKHYKCEKNP</sequence>
<comment type="caution">
    <text evidence="2">The sequence shown here is derived from an EMBL/GenBank/DDBJ whole genome shotgun (WGS) entry which is preliminary data.</text>
</comment>
<feature type="transmembrane region" description="Helical" evidence="1">
    <location>
        <begin position="12"/>
        <end position="33"/>
    </location>
</feature>
<accession>A0ABS1ES28</accession>
<protein>
    <submittedName>
        <fullName evidence="2">Uncharacterized protein</fullName>
    </submittedName>
</protein>
<feature type="transmembrane region" description="Helical" evidence="1">
    <location>
        <begin position="45"/>
        <end position="66"/>
    </location>
</feature>
<evidence type="ECO:0000256" key="1">
    <source>
        <dbReference type="SAM" id="Phobius"/>
    </source>
</evidence>